<keyword evidence="4" id="KW-1185">Reference proteome</keyword>
<dbReference type="RefSeq" id="WP_209333668.1">
    <property type="nucleotide sequence ID" value="NZ_JAGIYY010000001.1"/>
</dbReference>
<name>A0A8J7R0D0_9HYPH</name>
<feature type="transmembrane region" description="Helical" evidence="1">
    <location>
        <begin position="117"/>
        <end position="137"/>
    </location>
</feature>
<protein>
    <submittedName>
        <fullName evidence="3">Tripartite tricarboxylate transporter TctB family protein</fullName>
    </submittedName>
</protein>
<feature type="transmembrane region" description="Helical" evidence="1">
    <location>
        <begin position="66"/>
        <end position="84"/>
    </location>
</feature>
<dbReference type="EMBL" id="JAGIYY010000001">
    <property type="protein sequence ID" value="MBP0437680.1"/>
    <property type="molecule type" value="Genomic_DNA"/>
</dbReference>
<evidence type="ECO:0000259" key="2">
    <source>
        <dbReference type="Pfam" id="PF07331"/>
    </source>
</evidence>
<organism evidence="3 4">
    <name type="scientific">Tianweitania sediminis</name>
    <dbReference type="NCBI Taxonomy" id="1502156"/>
    <lineage>
        <taxon>Bacteria</taxon>
        <taxon>Pseudomonadati</taxon>
        <taxon>Pseudomonadota</taxon>
        <taxon>Alphaproteobacteria</taxon>
        <taxon>Hyphomicrobiales</taxon>
        <taxon>Phyllobacteriaceae</taxon>
        <taxon>Tianweitania</taxon>
    </lineage>
</organism>
<feature type="domain" description="DUF1468" evidence="2">
    <location>
        <begin position="5"/>
        <end position="136"/>
    </location>
</feature>
<keyword evidence="1" id="KW-0472">Membrane</keyword>
<gene>
    <name evidence="3" type="ORF">J5Y06_03300</name>
</gene>
<dbReference type="Pfam" id="PF07331">
    <property type="entry name" value="TctB"/>
    <property type="match status" value="1"/>
</dbReference>
<evidence type="ECO:0000313" key="3">
    <source>
        <dbReference type="EMBL" id="MBP0437680.1"/>
    </source>
</evidence>
<evidence type="ECO:0000256" key="1">
    <source>
        <dbReference type="SAM" id="Phobius"/>
    </source>
</evidence>
<dbReference type="AlphaFoldDB" id="A0A8J7R0D0"/>
<feature type="transmembrane region" description="Helical" evidence="1">
    <location>
        <begin position="36"/>
        <end position="54"/>
    </location>
</feature>
<comment type="caution">
    <text evidence="3">The sequence shown here is derived from an EMBL/GenBank/DDBJ whole genome shotgun (WGS) entry which is preliminary data.</text>
</comment>
<keyword evidence="1" id="KW-1133">Transmembrane helix</keyword>
<reference evidence="3" key="1">
    <citation type="submission" date="2021-03" db="EMBL/GenBank/DDBJ databases">
        <title>Genome sequencing and assembly of Tianweitania sediminis.</title>
        <authorList>
            <person name="Chhetri G."/>
        </authorList>
    </citation>
    <scope>NUCLEOTIDE SEQUENCE</scope>
    <source>
        <strain evidence="3">Z8</strain>
    </source>
</reference>
<proteinExistence type="predicted"/>
<accession>A0A8J7R0D0</accession>
<dbReference type="Proteomes" id="UP000666240">
    <property type="component" value="Unassembled WGS sequence"/>
</dbReference>
<feature type="transmembrane region" description="Helical" evidence="1">
    <location>
        <begin position="90"/>
        <end position="110"/>
    </location>
</feature>
<sequence length="143" mass="15220">MGDRILGLIIFGLAIWYGWTAGSYEASFGDPLGPAAFPQMLSVPAALLSLFLIVRPDPDPSWPEHRRLLSQAATIAVLVAYAFFLEDLGFVLATTVAVIALSRLLGAGWLKSATSGVLMAVGLFVLFDTLLGLPLPLQPSFMG</sequence>
<evidence type="ECO:0000313" key="4">
    <source>
        <dbReference type="Proteomes" id="UP000666240"/>
    </source>
</evidence>
<keyword evidence="1" id="KW-0812">Transmembrane</keyword>
<dbReference type="InterPro" id="IPR009936">
    <property type="entry name" value="DUF1468"/>
</dbReference>